<evidence type="ECO:0000313" key="2">
    <source>
        <dbReference type="Proteomes" id="UP001209540"/>
    </source>
</evidence>
<reference evidence="1" key="2">
    <citation type="submission" date="2023-02" db="EMBL/GenBank/DDBJ databases">
        <authorList>
            <consortium name="DOE Joint Genome Institute"/>
            <person name="Mondo S.J."/>
            <person name="Chang Y."/>
            <person name="Wang Y."/>
            <person name="Ahrendt S."/>
            <person name="Andreopoulos W."/>
            <person name="Barry K."/>
            <person name="Beard J."/>
            <person name="Benny G.L."/>
            <person name="Blankenship S."/>
            <person name="Bonito G."/>
            <person name="Cuomo C."/>
            <person name="Desiro A."/>
            <person name="Gervers K.A."/>
            <person name="Hundley H."/>
            <person name="Kuo A."/>
            <person name="LaButti K."/>
            <person name="Lang B.F."/>
            <person name="Lipzen A."/>
            <person name="O'Donnell K."/>
            <person name="Pangilinan J."/>
            <person name="Reynolds N."/>
            <person name="Sandor L."/>
            <person name="Smith M.W."/>
            <person name="Tsang A."/>
            <person name="Grigoriev I.V."/>
            <person name="Stajich J.E."/>
            <person name="Spatafora J.W."/>
        </authorList>
    </citation>
    <scope>NUCLEOTIDE SEQUENCE</scope>
    <source>
        <strain evidence="1">RSA 2281</strain>
    </source>
</reference>
<dbReference type="GO" id="GO:0006044">
    <property type="term" value="P:N-acetylglucosamine metabolic process"/>
    <property type="evidence" value="ECO:0007669"/>
    <property type="project" value="TreeGrafter"/>
</dbReference>
<dbReference type="PANTHER" id="PTHR35020:SF2">
    <property type="entry name" value="N-ACETYLGLUCOSAMINE-INDUCED PROTEIN 1"/>
    <property type="match status" value="1"/>
</dbReference>
<dbReference type="Pfam" id="PF12239">
    <property type="entry name" value="DUF3605"/>
    <property type="match status" value="1"/>
</dbReference>
<dbReference type="AlphaFoldDB" id="A0AAD5K472"/>
<dbReference type="Proteomes" id="UP001209540">
    <property type="component" value="Unassembled WGS sequence"/>
</dbReference>
<gene>
    <name evidence="1" type="ORF">BDA99DRAFT_502761</name>
</gene>
<proteinExistence type="predicted"/>
<dbReference type="EMBL" id="JAIXMP010000008">
    <property type="protein sequence ID" value="KAI9268828.1"/>
    <property type="molecule type" value="Genomic_DNA"/>
</dbReference>
<dbReference type="PANTHER" id="PTHR35020">
    <property type="entry name" value="N-ACETYLGLUCOSAMINE-INDUCED PROTEIN 1"/>
    <property type="match status" value="1"/>
</dbReference>
<protein>
    <submittedName>
        <fullName evidence="1">Uncharacterized protein</fullName>
    </submittedName>
</protein>
<dbReference type="InterPro" id="IPR022036">
    <property type="entry name" value="DUF3605"/>
</dbReference>
<organism evidence="1 2">
    <name type="scientific">Phascolomyces articulosus</name>
    <dbReference type="NCBI Taxonomy" id="60185"/>
    <lineage>
        <taxon>Eukaryota</taxon>
        <taxon>Fungi</taxon>
        <taxon>Fungi incertae sedis</taxon>
        <taxon>Mucoromycota</taxon>
        <taxon>Mucoromycotina</taxon>
        <taxon>Mucoromycetes</taxon>
        <taxon>Mucorales</taxon>
        <taxon>Lichtheimiaceae</taxon>
        <taxon>Phascolomyces</taxon>
    </lineage>
</organism>
<evidence type="ECO:0000313" key="1">
    <source>
        <dbReference type="EMBL" id="KAI9268828.1"/>
    </source>
</evidence>
<comment type="caution">
    <text evidence="1">The sequence shown here is derived from an EMBL/GenBank/DDBJ whole genome shotgun (WGS) entry which is preliminary data.</text>
</comment>
<dbReference type="GO" id="GO:0005737">
    <property type="term" value="C:cytoplasm"/>
    <property type="evidence" value="ECO:0007669"/>
    <property type="project" value="TreeGrafter"/>
</dbReference>
<keyword evidence="2" id="KW-1185">Reference proteome</keyword>
<name>A0AAD5K472_9FUNG</name>
<accession>A0AAD5K472</accession>
<reference evidence="1" key="1">
    <citation type="journal article" date="2022" name="IScience">
        <title>Evolution of zygomycete secretomes and the origins of terrestrial fungal ecologies.</title>
        <authorList>
            <person name="Chang Y."/>
            <person name="Wang Y."/>
            <person name="Mondo S."/>
            <person name="Ahrendt S."/>
            <person name="Andreopoulos W."/>
            <person name="Barry K."/>
            <person name="Beard J."/>
            <person name="Benny G.L."/>
            <person name="Blankenship S."/>
            <person name="Bonito G."/>
            <person name="Cuomo C."/>
            <person name="Desiro A."/>
            <person name="Gervers K.A."/>
            <person name="Hundley H."/>
            <person name="Kuo A."/>
            <person name="LaButti K."/>
            <person name="Lang B.F."/>
            <person name="Lipzen A."/>
            <person name="O'Donnell K."/>
            <person name="Pangilinan J."/>
            <person name="Reynolds N."/>
            <person name="Sandor L."/>
            <person name="Smith M.E."/>
            <person name="Tsang A."/>
            <person name="Grigoriev I.V."/>
            <person name="Stajich J.E."/>
            <person name="Spatafora J.W."/>
        </authorList>
    </citation>
    <scope>NUCLEOTIDE SEQUENCE</scope>
    <source>
        <strain evidence="1">RSA 2281</strain>
    </source>
</reference>
<sequence>MTLIYIYIASNKVHQIRRNREGQRVYREWIDNTLSKYKGVEDFLLTEKLHFPKEAPQDTNRPHYILLPNDFPYSTEPGIRHILIWSQSPLNESYVKEILEQHYDSQQLEWVYFVNPPELQSVRKLPHVHVFMRPRQQ</sequence>